<dbReference type="EMBL" id="VSRR010001766">
    <property type="protein sequence ID" value="MPC27552.1"/>
    <property type="molecule type" value="Genomic_DNA"/>
</dbReference>
<protein>
    <submittedName>
        <fullName evidence="1">Uncharacterized protein</fullName>
    </submittedName>
</protein>
<sequence>MNMETHHGTEEAKLLSIRVEYAELGCVGDTPWAQYCLSTPIKMQTTSTLLLIRQTMLVLARNEWGWVRLRRTGGAVKG</sequence>
<evidence type="ECO:0000313" key="1">
    <source>
        <dbReference type="EMBL" id="MPC27552.1"/>
    </source>
</evidence>
<evidence type="ECO:0000313" key="2">
    <source>
        <dbReference type="Proteomes" id="UP000324222"/>
    </source>
</evidence>
<keyword evidence="2" id="KW-1185">Reference proteome</keyword>
<reference evidence="1 2" key="1">
    <citation type="submission" date="2019-05" db="EMBL/GenBank/DDBJ databases">
        <title>Another draft genome of Portunus trituberculatus and its Hox gene families provides insights of decapod evolution.</title>
        <authorList>
            <person name="Jeong J.-H."/>
            <person name="Song I."/>
            <person name="Kim S."/>
            <person name="Choi T."/>
            <person name="Kim D."/>
            <person name="Ryu S."/>
            <person name="Kim W."/>
        </authorList>
    </citation>
    <scope>NUCLEOTIDE SEQUENCE [LARGE SCALE GENOMIC DNA]</scope>
    <source>
        <tissue evidence="1">Muscle</tissue>
    </source>
</reference>
<organism evidence="1 2">
    <name type="scientific">Portunus trituberculatus</name>
    <name type="common">Swimming crab</name>
    <name type="synonym">Neptunus trituberculatus</name>
    <dbReference type="NCBI Taxonomy" id="210409"/>
    <lineage>
        <taxon>Eukaryota</taxon>
        <taxon>Metazoa</taxon>
        <taxon>Ecdysozoa</taxon>
        <taxon>Arthropoda</taxon>
        <taxon>Crustacea</taxon>
        <taxon>Multicrustacea</taxon>
        <taxon>Malacostraca</taxon>
        <taxon>Eumalacostraca</taxon>
        <taxon>Eucarida</taxon>
        <taxon>Decapoda</taxon>
        <taxon>Pleocyemata</taxon>
        <taxon>Brachyura</taxon>
        <taxon>Eubrachyura</taxon>
        <taxon>Portunoidea</taxon>
        <taxon>Portunidae</taxon>
        <taxon>Portuninae</taxon>
        <taxon>Portunus</taxon>
    </lineage>
</organism>
<proteinExistence type="predicted"/>
<comment type="caution">
    <text evidence="1">The sequence shown here is derived from an EMBL/GenBank/DDBJ whole genome shotgun (WGS) entry which is preliminary data.</text>
</comment>
<dbReference type="AlphaFoldDB" id="A0A5B7E0M2"/>
<dbReference type="Proteomes" id="UP000324222">
    <property type="component" value="Unassembled WGS sequence"/>
</dbReference>
<gene>
    <name evidence="1" type="ORF">E2C01_020725</name>
</gene>
<accession>A0A5B7E0M2</accession>
<name>A0A5B7E0M2_PORTR</name>